<dbReference type="SMART" id="SM00278">
    <property type="entry name" value="HhH1"/>
    <property type="match status" value="2"/>
</dbReference>
<dbReference type="InterPro" id="IPR037027">
    <property type="entry name" value="YqgF/RNaseH-like_dom_sf"/>
</dbReference>
<evidence type="ECO:0000256" key="2">
    <source>
        <dbReference type="ARBA" id="ARBA00023204"/>
    </source>
</evidence>
<dbReference type="InterPro" id="IPR006641">
    <property type="entry name" value="YqgF/RNaseH-like_dom"/>
</dbReference>
<proteinExistence type="predicted"/>
<sequence>MILSSGPGSTRLCRKVADSLSLSEESVTAVASLFGGGATVPFIARYRKEATGSLDEVAIASVRDALIRIKQVDDRRGTILSSLRERKILTADLQNKLLSADTVAEIEDIYLPFRPKRQTRASVARDRGLEPLAAVLRMQDPRLSPSVAAATFLSDAVPTAANALAGARDILAEEISESADVRGMIRGIFAGSAHLSSDVIKGKAEDASVYAGYFAWDELVTRAASHRILAVMRGEREGVLRLHLAPPEDAVLKSLHTQVVTGRGEASAEVASAATDAYRRLILPSLEREFFNTVKERADTEAIAVFADNLRHLLLAAPAGEKRVLAIDPGYRTGCKLVCLDATGNVVETGVIYPQTNPSAARATLMQLSKTHAVDIIAVGNGTAGRETEKFVRGITFGRPLPVLLTSECGASVYSASAEARREFPDLDITLRGAVSIGRRVQDPLAELVKIDPKSLGVGQYQHDVDQNRLAAKLADIVEQVVNSVGVNLNTASASLLSYVSGIGPSLAEKIVVYRTTNGPFKNRNELLNVPGIGPKTFEQAAGFLRIIGGDNPLDMTGVHPERYPLVERMAKDLGVSAGRLAGAPELLKRIEPEKYVSENCGLVTITDIIDELGNPGRDIRITGEEEFSFDQSVHELTDLTEGMVLPGVVTNVTAFGAFVDVGVHQDGLVHISELAVRFVAHPSEVVSVGKQVRVMILSVDHARSRVSMSIKRVL</sequence>
<dbReference type="RefSeq" id="WP_338096632.1">
    <property type="nucleotide sequence ID" value="NZ_JAWDKB010000006.1"/>
</dbReference>
<keyword evidence="1" id="KW-0227">DNA damage</keyword>
<comment type="caution">
    <text evidence="4">The sequence shown here is derived from an EMBL/GenBank/DDBJ whole genome shotgun (WGS) entry which is preliminary data.</text>
</comment>
<dbReference type="InterPro" id="IPR023319">
    <property type="entry name" value="Tex-like_HTH_dom_sf"/>
</dbReference>
<dbReference type="GO" id="GO:0006281">
    <property type="term" value="P:DNA repair"/>
    <property type="evidence" value="ECO:0007669"/>
    <property type="project" value="UniProtKB-KW"/>
</dbReference>
<organism evidence="4 5">
    <name type="scientific">Methanorbis rubei</name>
    <dbReference type="NCBI Taxonomy" id="3028300"/>
    <lineage>
        <taxon>Archaea</taxon>
        <taxon>Methanobacteriati</taxon>
        <taxon>Methanobacteriota</taxon>
        <taxon>Stenosarchaea group</taxon>
        <taxon>Methanomicrobia</taxon>
        <taxon>Methanomicrobiales</taxon>
        <taxon>Methanocorpusculaceae</taxon>
        <taxon>Methanorbis</taxon>
    </lineage>
</organism>
<dbReference type="GO" id="GO:0003677">
    <property type="term" value="F:DNA binding"/>
    <property type="evidence" value="ECO:0007669"/>
    <property type="project" value="InterPro"/>
</dbReference>
<dbReference type="EMBL" id="JAWDKB010000006">
    <property type="protein sequence ID" value="MDV0444129.1"/>
    <property type="molecule type" value="Genomic_DNA"/>
</dbReference>
<dbReference type="InterPro" id="IPR018974">
    <property type="entry name" value="Tex-like_N"/>
</dbReference>
<dbReference type="FunFam" id="1.10.150.310:FF:000001">
    <property type="entry name" value="RNA-binding transcriptional accessory protein"/>
    <property type="match status" value="1"/>
</dbReference>
<dbReference type="GO" id="GO:0006412">
    <property type="term" value="P:translation"/>
    <property type="evidence" value="ECO:0007669"/>
    <property type="project" value="TreeGrafter"/>
</dbReference>
<feature type="domain" description="S1 motif" evidence="3">
    <location>
        <begin position="643"/>
        <end position="712"/>
    </location>
</feature>
<dbReference type="Pfam" id="PF16921">
    <property type="entry name" value="Tex_YqgF"/>
    <property type="match status" value="1"/>
</dbReference>
<dbReference type="InterPro" id="IPR050437">
    <property type="entry name" value="Ribos_protein_bS1-like"/>
</dbReference>
<dbReference type="InterPro" id="IPR044146">
    <property type="entry name" value="S1_Tex"/>
</dbReference>
<name>A0AAE4MGS2_9EURY</name>
<dbReference type="Pfam" id="PF22706">
    <property type="entry name" value="Tex_central_region"/>
    <property type="match status" value="1"/>
</dbReference>
<dbReference type="InterPro" id="IPR010994">
    <property type="entry name" value="RuvA_2-like"/>
</dbReference>
<dbReference type="SUPFAM" id="SSF47781">
    <property type="entry name" value="RuvA domain 2-like"/>
    <property type="match status" value="2"/>
</dbReference>
<dbReference type="PANTHER" id="PTHR10724">
    <property type="entry name" value="30S RIBOSOMAL PROTEIN S1"/>
    <property type="match status" value="1"/>
</dbReference>
<evidence type="ECO:0000259" key="3">
    <source>
        <dbReference type="PROSITE" id="PS50126"/>
    </source>
</evidence>
<dbReference type="SUPFAM" id="SSF50249">
    <property type="entry name" value="Nucleic acid-binding proteins"/>
    <property type="match status" value="1"/>
</dbReference>
<gene>
    <name evidence="4" type="primary">yhgF</name>
    <name evidence="4" type="ORF">McpCs1_15250</name>
</gene>
<accession>A0AAE4MGS2</accession>
<dbReference type="Pfam" id="PF00575">
    <property type="entry name" value="S1"/>
    <property type="match status" value="1"/>
</dbReference>
<dbReference type="FunFam" id="1.10.10.650:FF:000001">
    <property type="entry name" value="S1 RNA-binding domain 1"/>
    <property type="match status" value="1"/>
</dbReference>
<dbReference type="InterPro" id="IPR041692">
    <property type="entry name" value="HHH_9"/>
</dbReference>
<dbReference type="PANTHER" id="PTHR10724:SF10">
    <property type="entry name" value="S1 RNA-BINDING DOMAIN-CONTAINING PROTEIN 1"/>
    <property type="match status" value="1"/>
</dbReference>
<dbReference type="Pfam" id="PF12836">
    <property type="entry name" value="HHH_3"/>
    <property type="match status" value="1"/>
</dbReference>
<dbReference type="Gene3D" id="1.10.3500.10">
    <property type="entry name" value="Tex N-terminal region-like"/>
    <property type="match status" value="1"/>
</dbReference>
<dbReference type="Pfam" id="PF09371">
    <property type="entry name" value="Tex_N"/>
    <property type="match status" value="1"/>
</dbReference>
<dbReference type="InterPro" id="IPR003029">
    <property type="entry name" value="S1_domain"/>
</dbReference>
<dbReference type="FunFam" id="2.40.50.140:FF:000051">
    <property type="entry name" value="RNA-binding transcriptional accessory protein"/>
    <property type="match status" value="1"/>
</dbReference>
<dbReference type="SUPFAM" id="SSF53098">
    <property type="entry name" value="Ribonuclease H-like"/>
    <property type="match status" value="1"/>
</dbReference>
<dbReference type="Proteomes" id="UP001283212">
    <property type="component" value="Unassembled WGS sequence"/>
</dbReference>
<dbReference type="FunFam" id="3.30.420.140:FF:000001">
    <property type="entry name" value="RNA-binding transcriptional accessory protein"/>
    <property type="match status" value="1"/>
</dbReference>
<dbReference type="InterPro" id="IPR003583">
    <property type="entry name" value="Hlx-hairpin-Hlx_DNA-bd_motif"/>
</dbReference>
<dbReference type="GO" id="GO:0005737">
    <property type="term" value="C:cytoplasm"/>
    <property type="evidence" value="ECO:0007669"/>
    <property type="project" value="UniProtKB-ARBA"/>
</dbReference>
<dbReference type="Gene3D" id="2.40.50.140">
    <property type="entry name" value="Nucleic acid-binding proteins"/>
    <property type="match status" value="1"/>
</dbReference>
<keyword evidence="5" id="KW-1185">Reference proteome</keyword>
<dbReference type="InterPro" id="IPR023323">
    <property type="entry name" value="Tex-like_dom_sf"/>
</dbReference>
<evidence type="ECO:0000313" key="4">
    <source>
        <dbReference type="EMBL" id="MDV0444129.1"/>
    </source>
</evidence>
<dbReference type="InterPro" id="IPR012340">
    <property type="entry name" value="NA-bd_OB-fold"/>
</dbReference>
<dbReference type="InterPro" id="IPR012337">
    <property type="entry name" value="RNaseH-like_sf"/>
</dbReference>
<dbReference type="InterPro" id="IPR032639">
    <property type="entry name" value="Tex_YqgF"/>
</dbReference>
<dbReference type="SMART" id="SM00732">
    <property type="entry name" value="YqgFc"/>
    <property type="match status" value="1"/>
</dbReference>
<dbReference type="AlphaFoldDB" id="A0AAE4MGS2"/>
<dbReference type="CDD" id="cd05685">
    <property type="entry name" value="S1_Tex"/>
    <property type="match status" value="1"/>
</dbReference>
<dbReference type="SMART" id="SM00316">
    <property type="entry name" value="S1"/>
    <property type="match status" value="1"/>
</dbReference>
<dbReference type="Gene3D" id="1.10.150.310">
    <property type="entry name" value="Tex RuvX-like domain-like"/>
    <property type="match status" value="1"/>
</dbReference>
<keyword evidence="2" id="KW-0234">DNA repair</keyword>
<dbReference type="GO" id="GO:0003735">
    <property type="term" value="F:structural constituent of ribosome"/>
    <property type="evidence" value="ECO:0007669"/>
    <property type="project" value="TreeGrafter"/>
</dbReference>
<dbReference type="Gene3D" id="1.10.10.650">
    <property type="entry name" value="RuvA domain 2-like"/>
    <property type="match status" value="1"/>
</dbReference>
<dbReference type="Gene3D" id="3.30.420.140">
    <property type="entry name" value="YqgF/RNase H-like domain"/>
    <property type="match status" value="1"/>
</dbReference>
<evidence type="ECO:0000313" key="5">
    <source>
        <dbReference type="Proteomes" id="UP001283212"/>
    </source>
</evidence>
<dbReference type="SUPFAM" id="SSF158832">
    <property type="entry name" value="Tex N-terminal region-like"/>
    <property type="match status" value="1"/>
</dbReference>
<dbReference type="PROSITE" id="PS50126">
    <property type="entry name" value="S1"/>
    <property type="match status" value="1"/>
</dbReference>
<dbReference type="GO" id="GO:0003729">
    <property type="term" value="F:mRNA binding"/>
    <property type="evidence" value="ECO:0007669"/>
    <property type="project" value="UniProtKB-ARBA"/>
</dbReference>
<reference evidence="4 5" key="1">
    <citation type="submission" date="2023-06" db="EMBL/GenBank/DDBJ databases">
        <title>Genome sequence of Methancorpusculaceae sp. Cs1.</title>
        <authorList>
            <person name="Protasov E."/>
            <person name="Platt K."/>
            <person name="Poehlein A."/>
            <person name="Daniel R."/>
            <person name="Brune A."/>
        </authorList>
    </citation>
    <scope>NUCLEOTIDE SEQUENCE [LARGE SCALE GENOMIC DNA]</scope>
    <source>
        <strain evidence="4 5">Cs1</strain>
    </source>
</reference>
<evidence type="ECO:0000256" key="1">
    <source>
        <dbReference type="ARBA" id="ARBA00022763"/>
    </source>
</evidence>
<dbReference type="InterPro" id="IPR055179">
    <property type="entry name" value="Tex-like_central_region"/>
</dbReference>
<protein>
    <submittedName>
        <fullName evidence="4">Protein YhgF</fullName>
    </submittedName>
</protein>
<dbReference type="Pfam" id="PF17674">
    <property type="entry name" value="HHH_9"/>
    <property type="match status" value="1"/>
</dbReference>